<evidence type="ECO:0000313" key="2">
    <source>
        <dbReference type="Proteomes" id="UP001057402"/>
    </source>
</evidence>
<accession>A0ACB9P323</accession>
<evidence type="ECO:0000313" key="1">
    <source>
        <dbReference type="EMBL" id="KAI4342199.1"/>
    </source>
</evidence>
<sequence length="174" mass="19278">MPLITLLTVGAVIHRPSFILVVFMYFNQIMNLNPQLREMADMNPQLREMLQNPELLSQLTNLETLRQMMAMQQSLLSHLNRSETNQEPGQCGANAGTMNGMGMELLMNMFGGLGAEGFGLSNDPDVPPEELYATQLSQLKEMGFIDTQENIRALRATSGNVHAAVKRLLGDLGQ</sequence>
<dbReference type="Proteomes" id="UP001057402">
    <property type="component" value="Chromosome 7"/>
</dbReference>
<keyword evidence="2" id="KW-1185">Reference proteome</keyword>
<proteinExistence type="predicted"/>
<protein>
    <submittedName>
        <fullName evidence="1">Uncharacterized protein</fullName>
    </submittedName>
</protein>
<comment type="caution">
    <text evidence="1">The sequence shown here is derived from an EMBL/GenBank/DDBJ whole genome shotgun (WGS) entry which is preliminary data.</text>
</comment>
<name>A0ACB9P323_9MYRT</name>
<organism evidence="1 2">
    <name type="scientific">Melastoma candidum</name>
    <dbReference type="NCBI Taxonomy" id="119954"/>
    <lineage>
        <taxon>Eukaryota</taxon>
        <taxon>Viridiplantae</taxon>
        <taxon>Streptophyta</taxon>
        <taxon>Embryophyta</taxon>
        <taxon>Tracheophyta</taxon>
        <taxon>Spermatophyta</taxon>
        <taxon>Magnoliopsida</taxon>
        <taxon>eudicotyledons</taxon>
        <taxon>Gunneridae</taxon>
        <taxon>Pentapetalae</taxon>
        <taxon>rosids</taxon>
        <taxon>malvids</taxon>
        <taxon>Myrtales</taxon>
        <taxon>Melastomataceae</taxon>
        <taxon>Melastomatoideae</taxon>
        <taxon>Melastomateae</taxon>
        <taxon>Melastoma</taxon>
    </lineage>
</organism>
<reference evidence="2" key="1">
    <citation type="journal article" date="2023" name="Front. Plant Sci.">
        <title>Chromosomal-level genome assembly of Melastoma candidum provides insights into trichome evolution.</title>
        <authorList>
            <person name="Zhong Y."/>
            <person name="Wu W."/>
            <person name="Sun C."/>
            <person name="Zou P."/>
            <person name="Liu Y."/>
            <person name="Dai S."/>
            <person name="Zhou R."/>
        </authorList>
    </citation>
    <scope>NUCLEOTIDE SEQUENCE [LARGE SCALE GENOMIC DNA]</scope>
</reference>
<dbReference type="EMBL" id="CM042886">
    <property type="protein sequence ID" value="KAI4342199.1"/>
    <property type="molecule type" value="Genomic_DNA"/>
</dbReference>
<gene>
    <name evidence="1" type="ORF">MLD38_026850</name>
</gene>